<dbReference type="InterPro" id="IPR036869">
    <property type="entry name" value="J_dom_sf"/>
</dbReference>
<dbReference type="Pfam" id="PF23551">
    <property type="entry name" value="Zn_ribbon_20"/>
    <property type="match status" value="1"/>
</dbReference>
<dbReference type="SMART" id="SM00271">
    <property type="entry name" value="DnaJ"/>
    <property type="match status" value="1"/>
</dbReference>
<organism evidence="3 4">
    <name type="scientific">Saponaria officinalis</name>
    <name type="common">Common soapwort</name>
    <name type="synonym">Lychnis saponaria</name>
    <dbReference type="NCBI Taxonomy" id="3572"/>
    <lineage>
        <taxon>Eukaryota</taxon>
        <taxon>Viridiplantae</taxon>
        <taxon>Streptophyta</taxon>
        <taxon>Embryophyta</taxon>
        <taxon>Tracheophyta</taxon>
        <taxon>Spermatophyta</taxon>
        <taxon>Magnoliopsida</taxon>
        <taxon>eudicotyledons</taxon>
        <taxon>Gunneridae</taxon>
        <taxon>Pentapetalae</taxon>
        <taxon>Caryophyllales</taxon>
        <taxon>Caryophyllaceae</taxon>
        <taxon>Caryophylleae</taxon>
        <taxon>Saponaria</taxon>
    </lineage>
</organism>
<evidence type="ECO:0000313" key="4">
    <source>
        <dbReference type="Proteomes" id="UP001443914"/>
    </source>
</evidence>
<dbReference type="PRINTS" id="PR00625">
    <property type="entry name" value="JDOMAIN"/>
</dbReference>
<dbReference type="PANTHER" id="PTHR44137:SF7">
    <property type="entry name" value="J DOMAIN-CONTAINING PROTEIN"/>
    <property type="match status" value="1"/>
</dbReference>
<accession>A0AAW1IPI4</accession>
<dbReference type="EMBL" id="JBDFQZ010000009">
    <property type="protein sequence ID" value="KAK9691249.1"/>
    <property type="molecule type" value="Genomic_DNA"/>
</dbReference>
<dbReference type="EMBL" id="JBDFQZ010000009">
    <property type="protein sequence ID" value="KAK9691256.1"/>
    <property type="molecule type" value="Genomic_DNA"/>
</dbReference>
<dbReference type="AlphaFoldDB" id="A0AAW1IPI4"/>
<feature type="compositionally biased region" description="Polar residues" evidence="1">
    <location>
        <begin position="296"/>
        <end position="312"/>
    </location>
</feature>
<dbReference type="EMBL" id="JBDFQZ010000009">
    <property type="protein sequence ID" value="KAK9691257.1"/>
    <property type="molecule type" value="Genomic_DNA"/>
</dbReference>
<dbReference type="Pfam" id="PF11926">
    <property type="entry name" value="DUF3444"/>
    <property type="match status" value="1"/>
</dbReference>
<dbReference type="InterPro" id="IPR024593">
    <property type="entry name" value="DUF3444"/>
</dbReference>
<evidence type="ECO:0000313" key="3">
    <source>
        <dbReference type="EMBL" id="KAK9691252.1"/>
    </source>
</evidence>
<dbReference type="Pfam" id="PF00226">
    <property type="entry name" value="DnaJ"/>
    <property type="match status" value="1"/>
</dbReference>
<feature type="domain" description="J" evidence="2">
    <location>
        <begin position="66"/>
        <end position="130"/>
    </location>
</feature>
<dbReference type="CDD" id="cd06257">
    <property type="entry name" value="DnaJ"/>
    <property type="match status" value="1"/>
</dbReference>
<dbReference type="PROSITE" id="PS50076">
    <property type="entry name" value="DNAJ_2"/>
    <property type="match status" value="1"/>
</dbReference>
<dbReference type="PANTHER" id="PTHR44137">
    <property type="entry name" value="BNAC03G44070D PROTEIN"/>
    <property type="match status" value="1"/>
</dbReference>
<feature type="region of interest" description="Disordered" evidence="1">
    <location>
        <begin position="282"/>
        <end position="318"/>
    </location>
</feature>
<feature type="region of interest" description="Disordered" evidence="1">
    <location>
        <begin position="638"/>
        <end position="662"/>
    </location>
</feature>
<sequence>MESKKEEALIAKQHAEKRFAEKDFVGAKNFALKAHMLFPELEGIAQMIATFDIYVASEGKVNGEVDFYSVLGLKPSADRSMIKKQYKKLAVLLHPDKNQTVGADGAFRLVSEAWTYLSDKTKRASYDLKRNVQLSSTIVTGASFPEYCGKSSIPPTFWTVCTSCQVQYEYLRKYVNKRLSCKNCRGTFMAVELGTAPINGAFPVSQTQWSFSPENGHSSHGYNNVTFPPGSTVIVSGNGIPTHHSGHVSEYVNGSFQWSTSSTGHAGHNGYNTTTEIVYQNNGFRSKSGRKPKSDVNPNVNGSNGFSPTNGAKVTRPYKRRKVETGVPGAKVVNEEISPKFAVVNESSVKQPIPPLLDIRTLLIEKGRTLIQKKLEEMKVAKAEKVRKSQIEASKLENTQKKLSVGPSQPEPTKLGPVTLTVPDSDFHDFDKDRTEECFQPKQIWALYDEEDGMPRLYCLIRQILSVNPFKIHISYLGSKTDSEFGAVNWIDSGFTKSCGHFRATNSDIVEEVNMFSHLLTRERAGRGGCVRIFPRSGDIWAVYRNWSQEWNRSTPYDVRHQYEMVEILNDYSEDYGVSITPLVKVEGYKTVYKRKTDKDSVRWVPRREMVRFSHPVPSLLLKQVSDLPEECWDLDPAATPDGLLQPVNGVEAEEKGRESNT</sequence>
<evidence type="ECO:0000256" key="1">
    <source>
        <dbReference type="SAM" id="MobiDB-lite"/>
    </source>
</evidence>
<feature type="region of interest" description="Disordered" evidence="1">
    <location>
        <begin position="397"/>
        <end position="418"/>
    </location>
</feature>
<protein>
    <recommendedName>
        <fullName evidence="2">J domain-containing protein</fullName>
    </recommendedName>
</protein>
<proteinExistence type="predicted"/>
<comment type="caution">
    <text evidence="3">The sequence shown here is derived from an EMBL/GenBank/DDBJ whole genome shotgun (WGS) entry which is preliminary data.</text>
</comment>
<dbReference type="InterPro" id="IPR056988">
    <property type="entry name" value="Zn_ribbon_pln"/>
</dbReference>
<feature type="compositionally biased region" description="Basic and acidic residues" evidence="1">
    <location>
        <begin position="653"/>
        <end position="662"/>
    </location>
</feature>
<dbReference type="EMBL" id="JBDFQZ010000009">
    <property type="protein sequence ID" value="KAK9691255.1"/>
    <property type="molecule type" value="Genomic_DNA"/>
</dbReference>
<evidence type="ECO:0000259" key="2">
    <source>
        <dbReference type="PROSITE" id="PS50076"/>
    </source>
</evidence>
<dbReference type="InterPro" id="IPR001623">
    <property type="entry name" value="DnaJ_domain"/>
</dbReference>
<dbReference type="Proteomes" id="UP001443914">
    <property type="component" value="Unassembled WGS sequence"/>
</dbReference>
<name>A0AAW1IPI4_SAPOF</name>
<dbReference type="EMBL" id="JBDFQZ010000009">
    <property type="protein sequence ID" value="KAK9691250.1"/>
    <property type="molecule type" value="Genomic_DNA"/>
</dbReference>
<gene>
    <name evidence="3" type="ORF">RND81_09G185100</name>
</gene>
<dbReference type="SUPFAM" id="SSF46565">
    <property type="entry name" value="Chaperone J-domain"/>
    <property type="match status" value="1"/>
</dbReference>
<dbReference type="EMBL" id="JBDFQZ010000009">
    <property type="protein sequence ID" value="KAK9691253.1"/>
    <property type="molecule type" value="Genomic_DNA"/>
</dbReference>
<dbReference type="EMBL" id="JBDFQZ010000009">
    <property type="protein sequence ID" value="KAK9691252.1"/>
    <property type="molecule type" value="Genomic_DNA"/>
</dbReference>
<reference evidence="3 4" key="1">
    <citation type="submission" date="2024-03" db="EMBL/GenBank/DDBJ databases">
        <title>WGS assembly of Saponaria officinalis var. Norfolk2.</title>
        <authorList>
            <person name="Jenkins J."/>
            <person name="Shu S."/>
            <person name="Grimwood J."/>
            <person name="Barry K."/>
            <person name="Goodstein D."/>
            <person name="Schmutz J."/>
            <person name="Leebens-Mack J."/>
            <person name="Osbourn A."/>
        </authorList>
    </citation>
    <scope>NUCLEOTIDE SEQUENCE [LARGE SCALE GENOMIC DNA]</scope>
    <source>
        <strain evidence="4">cv. Norfolk2</strain>
        <strain evidence="3">JIC</strain>
        <tissue evidence="3">Leaf</tissue>
    </source>
</reference>
<dbReference type="Gene3D" id="1.10.287.110">
    <property type="entry name" value="DnaJ domain"/>
    <property type="match status" value="1"/>
</dbReference>
<keyword evidence="4" id="KW-1185">Reference proteome</keyword>
<dbReference type="EMBL" id="JBDFQZ010000009">
    <property type="protein sequence ID" value="KAK9691251.1"/>
    <property type="molecule type" value="Genomic_DNA"/>
</dbReference>
<dbReference type="EMBL" id="JBDFQZ010000009">
    <property type="protein sequence ID" value="KAK9691254.1"/>
    <property type="molecule type" value="Genomic_DNA"/>
</dbReference>